<dbReference type="Proteomes" id="UP001500542">
    <property type="component" value="Unassembled WGS sequence"/>
</dbReference>
<evidence type="ECO:0008006" key="3">
    <source>
        <dbReference type="Google" id="ProtNLM"/>
    </source>
</evidence>
<dbReference type="EMBL" id="BAAAHK010000013">
    <property type="protein sequence ID" value="GAA0950568.1"/>
    <property type="molecule type" value="Genomic_DNA"/>
</dbReference>
<accession>A0ABN1R1I2</accession>
<gene>
    <name evidence="1" type="ORF">GCM10009554_50670</name>
</gene>
<dbReference type="RefSeq" id="WP_343974950.1">
    <property type="nucleotide sequence ID" value="NZ_BAAAHK010000013.1"/>
</dbReference>
<evidence type="ECO:0000313" key="2">
    <source>
        <dbReference type="Proteomes" id="UP001500542"/>
    </source>
</evidence>
<comment type="caution">
    <text evidence="1">The sequence shown here is derived from an EMBL/GenBank/DDBJ whole genome shotgun (WGS) entry which is preliminary data.</text>
</comment>
<reference evidence="1 2" key="1">
    <citation type="journal article" date="2019" name="Int. J. Syst. Evol. Microbiol.">
        <title>The Global Catalogue of Microorganisms (GCM) 10K type strain sequencing project: providing services to taxonomists for standard genome sequencing and annotation.</title>
        <authorList>
            <consortium name="The Broad Institute Genomics Platform"/>
            <consortium name="The Broad Institute Genome Sequencing Center for Infectious Disease"/>
            <person name="Wu L."/>
            <person name="Ma J."/>
        </authorList>
    </citation>
    <scope>NUCLEOTIDE SEQUENCE [LARGE SCALE GENOMIC DNA]</scope>
    <source>
        <strain evidence="1 2">JCM 10977</strain>
    </source>
</reference>
<protein>
    <recommendedName>
        <fullName evidence="3">DUF317 domain-containing protein</fullName>
    </recommendedName>
</protein>
<organism evidence="1 2">
    <name type="scientific">Kribbella koreensis</name>
    <dbReference type="NCBI Taxonomy" id="57909"/>
    <lineage>
        <taxon>Bacteria</taxon>
        <taxon>Bacillati</taxon>
        <taxon>Actinomycetota</taxon>
        <taxon>Actinomycetes</taxon>
        <taxon>Propionibacteriales</taxon>
        <taxon>Kribbellaceae</taxon>
        <taxon>Kribbella</taxon>
    </lineage>
</organism>
<evidence type="ECO:0000313" key="1">
    <source>
        <dbReference type="EMBL" id="GAA0950568.1"/>
    </source>
</evidence>
<name>A0ABN1R1I2_9ACTN</name>
<proteinExistence type="predicted"/>
<keyword evidence="2" id="KW-1185">Reference proteome</keyword>
<sequence>MTDWVQRQVGLLRTQWPSLSYAEDGHWVLIPGWDLPAGWTPPVVDVAFQIKPAIDQPPYAFYVSAADVRHEGRAPGNWQAAAGVPFPGAWSVFSWSPETWVPTVNPEHGPSMLAFVRSFGVRFAEGA</sequence>